<dbReference type="EC" id="3.1.1.-" evidence="6"/>
<dbReference type="AlphaFoldDB" id="A0A9P0I8A0"/>
<keyword evidence="3 6" id="KW-0378">Hydrolase</keyword>
<keyword evidence="4" id="KW-1015">Disulfide bond</keyword>
<evidence type="ECO:0000256" key="4">
    <source>
        <dbReference type="ARBA" id="ARBA00023157"/>
    </source>
</evidence>
<keyword evidence="9" id="KW-1185">Reference proteome</keyword>
<dbReference type="InterPro" id="IPR050309">
    <property type="entry name" value="Type-B_Carboxylest/Lipase"/>
</dbReference>
<evidence type="ECO:0000313" key="8">
    <source>
        <dbReference type="EMBL" id="CAH1643312.1"/>
    </source>
</evidence>
<feature type="chain" id="PRO_5040542896" description="Carboxylic ester hydrolase" evidence="6">
    <location>
        <begin position="19"/>
        <end position="553"/>
    </location>
</feature>
<dbReference type="InterPro" id="IPR002018">
    <property type="entry name" value="CarbesteraseB"/>
</dbReference>
<dbReference type="EMBL" id="LR824534">
    <property type="protein sequence ID" value="CAH1643312.1"/>
    <property type="molecule type" value="Genomic_DNA"/>
</dbReference>
<sequence length="553" mass="61169">MRSVFIVILVVLLNQCDASEWRQVHTAQGDVRGRKDPDGGLYSFYNIPYATVPVGPDKYKAPLPGPVWLEPLDAVDKKIACLQPVTQFMDMSFANMQEDCLVTNVFVPDTEEKNLPVLVIIHGGGFEIGYGDMISPKNVVRTKKIIVVNFNYRLGVHGFLCLGSKAAPGNAGLKDQVALLRWVKRNIANFGGNPGDVTVSGGSAGSMSTHLLTLSKSAEGLFTKVIPESGADVSTAAFQLDPLDNAKTYARMVNFTDVDDFKALEEFYKSSSLKSIIVSAFANRQNATLLFAPCMENGIDSQPIFTDYPVNIIKKGKYKKVPTLIGVGNMEGTCQLHNFDLWKDDMNKKFSDFLPGDLQFPNEEEKEEVSKIVKEFYFGDQLVGDNTILSYVDYFGDIIINFPTWRSVKLHVEAGHDQIYLYEYSFVEDSTPVVPHTDVRGAGHCAQTAAVLDGIPFVSADESKLSEEYKQMKSTIRDIWYNFAVHGSPIPQVSSLPTWPAAGADGSPYMDLGKTIQLGDGTYLGKRAQLWNDIYEKYYKAPVAPPKQGHTEL</sequence>
<dbReference type="GO" id="GO:0052689">
    <property type="term" value="F:carboxylic ester hydrolase activity"/>
    <property type="evidence" value="ECO:0007669"/>
    <property type="project" value="UniProtKB-KW"/>
</dbReference>
<dbReference type="Proteomes" id="UP001153321">
    <property type="component" value="Chromosome 3"/>
</dbReference>
<keyword evidence="5" id="KW-0325">Glycoprotein</keyword>
<evidence type="ECO:0000256" key="1">
    <source>
        <dbReference type="ARBA" id="ARBA00005964"/>
    </source>
</evidence>
<feature type="domain" description="Carboxylesterase type B" evidence="7">
    <location>
        <begin position="23"/>
        <end position="517"/>
    </location>
</feature>
<evidence type="ECO:0000313" key="9">
    <source>
        <dbReference type="Proteomes" id="UP001153321"/>
    </source>
</evidence>
<keyword evidence="6" id="KW-0732">Signal</keyword>
<evidence type="ECO:0000256" key="3">
    <source>
        <dbReference type="ARBA" id="ARBA00022801"/>
    </source>
</evidence>
<evidence type="ECO:0000256" key="6">
    <source>
        <dbReference type="RuleBase" id="RU361235"/>
    </source>
</evidence>
<dbReference type="SUPFAM" id="SSF53474">
    <property type="entry name" value="alpha/beta-Hydrolases"/>
    <property type="match status" value="1"/>
</dbReference>
<feature type="signal peptide" evidence="6">
    <location>
        <begin position="1"/>
        <end position="18"/>
    </location>
</feature>
<organism evidence="8 9">
    <name type="scientific">Spodoptera littoralis</name>
    <name type="common">Egyptian cotton leafworm</name>
    <dbReference type="NCBI Taxonomy" id="7109"/>
    <lineage>
        <taxon>Eukaryota</taxon>
        <taxon>Metazoa</taxon>
        <taxon>Ecdysozoa</taxon>
        <taxon>Arthropoda</taxon>
        <taxon>Hexapoda</taxon>
        <taxon>Insecta</taxon>
        <taxon>Pterygota</taxon>
        <taxon>Neoptera</taxon>
        <taxon>Endopterygota</taxon>
        <taxon>Lepidoptera</taxon>
        <taxon>Glossata</taxon>
        <taxon>Ditrysia</taxon>
        <taxon>Noctuoidea</taxon>
        <taxon>Noctuidae</taxon>
        <taxon>Amphipyrinae</taxon>
        <taxon>Spodoptera</taxon>
    </lineage>
</organism>
<protein>
    <recommendedName>
        <fullName evidence="6">Carboxylic ester hydrolase</fullName>
        <ecNumber evidence="6">3.1.1.-</ecNumber>
    </recommendedName>
</protein>
<keyword evidence="2" id="KW-0719">Serine esterase</keyword>
<dbReference type="InterPro" id="IPR019826">
    <property type="entry name" value="Carboxylesterase_B_AS"/>
</dbReference>
<dbReference type="PROSITE" id="PS00122">
    <property type="entry name" value="CARBOXYLESTERASE_B_1"/>
    <property type="match status" value="1"/>
</dbReference>
<dbReference type="Gene3D" id="3.40.50.1820">
    <property type="entry name" value="alpha/beta hydrolase"/>
    <property type="match status" value="1"/>
</dbReference>
<evidence type="ECO:0000259" key="7">
    <source>
        <dbReference type="Pfam" id="PF00135"/>
    </source>
</evidence>
<gene>
    <name evidence="8" type="ORF">SPLIT_LOCUS8667</name>
</gene>
<dbReference type="PANTHER" id="PTHR11559">
    <property type="entry name" value="CARBOXYLESTERASE"/>
    <property type="match status" value="1"/>
</dbReference>
<dbReference type="InterPro" id="IPR029058">
    <property type="entry name" value="AB_hydrolase_fold"/>
</dbReference>
<reference evidence="8" key="1">
    <citation type="submission" date="2022-02" db="EMBL/GenBank/DDBJ databases">
        <authorList>
            <person name="King R."/>
        </authorList>
    </citation>
    <scope>NUCLEOTIDE SEQUENCE</scope>
</reference>
<evidence type="ECO:0000256" key="2">
    <source>
        <dbReference type="ARBA" id="ARBA00022487"/>
    </source>
</evidence>
<dbReference type="Pfam" id="PF00135">
    <property type="entry name" value="COesterase"/>
    <property type="match status" value="1"/>
</dbReference>
<evidence type="ECO:0000256" key="5">
    <source>
        <dbReference type="ARBA" id="ARBA00023180"/>
    </source>
</evidence>
<accession>A0A9P0I8A0</accession>
<comment type="similarity">
    <text evidence="1 6">Belongs to the type-B carboxylesterase/lipase family.</text>
</comment>
<proteinExistence type="inferred from homology"/>
<name>A0A9P0I8A0_SPOLI</name>